<dbReference type="AlphaFoldDB" id="A0A7V8JRX5"/>
<dbReference type="PANTHER" id="PTHR42928:SF5">
    <property type="entry name" value="BLR1237 PROTEIN"/>
    <property type="match status" value="1"/>
</dbReference>
<feature type="signal peptide" evidence="2">
    <location>
        <begin position="1"/>
        <end position="35"/>
    </location>
</feature>
<proteinExistence type="inferred from homology"/>
<accession>A0A7V8JRX5</accession>
<protein>
    <recommendedName>
        <fullName evidence="5">Tripartite-type tricarboxylate transporter, receptor component TctC</fullName>
    </recommendedName>
</protein>
<dbReference type="InterPro" id="IPR005064">
    <property type="entry name" value="BUG"/>
</dbReference>
<dbReference type="PIRSF" id="PIRSF017082">
    <property type="entry name" value="YflP"/>
    <property type="match status" value="1"/>
</dbReference>
<sequence length="333" mass="34674">MNNSPTHALRRRFAVAFCAAALLPAVAVFASAAHAASYPDRPIKLVVPWSPGGATDVIARVIGQHLGQALGQPVVVDNRPGAGGNIGTAAFVREKADGYTLLMGTSSTNAVNPSLYSRLPFDPVKDFEPVIHIATVPNILVVPAASPFKTLDDVIRAAKAAPGKINYGSAGSGSSQHLAGSMLVKATGLQLIHVPYKGSGPAAADLMAGHLDLMIDTGSMPHIKSGTLRALAVAAPRRLPTLPNVPTFAEQGIKGFEASAWYGIMAPAGTPAPIVQRLNTEINAILKTPEVAQRLEDFGAVVNGGTPQAFKAFAASEIERYRQIVRDSGAVID</sequence>
<evidence type="ECO:0000256" key="2">
    <source>
        <dbReference type="SAM" id="SignalP"/>
    </source>
</evidence>
<evidence type="ECO:0000313" key="3">
    <source>
        <dbReference type="EMBL" id="KAF1024053.1"/>
    </source>
</evidence>
<dbReference type="Pfam" id="PF03401">
    <property type="entry name" value="TctC"/>
    <property type="match status" value="1"/>
</dbReference>
<feature type="chain" id="PRO_5031266806" description="Tripartite-type tricarboxylate transporter, receptor component TctC" evidence="2">
    <location>
        <begin position="36"/>
        <end position="333"/>
    </location>
</feature>
<dbReference type="PANTHER" id="PTHR42928">
    <property type="entry name" value="TRICARBOXYLATE-BINDING PROTEIN"/>
    <property type="match status" value="1"/>
</dbReference>
<keyword evidence="2" id="KW-0732">Signal</keyword>
<dbReference type="Gene3D" id="3.40.190.150">
    <property type="entry name" value="Bordetella uptake gene, domain 1"/>
    <property type="match status" value="1"/>
</dbReference>
<evidence type="ECO:0008006" key="5">
    <source>
        <dbReference type="Google" id="ProtNLM"/>
    </source>
</evidence>
<dbReference type="PROSITE" id="PS51318">
    <property type="entry name" value="TAT"/>
    <property type="match status" value="1"/>
</dbReference>
<gene>
    <name evidence="3" type="ORF">GAK30_00072</name>
</gene>
<dbReference type="InterPro" id="IPR006311">
    <property type="entry name" value="TAT_signal"/>
</dbReference>
<comment type="caution">
    <text evidence="3">The sequence shown here is derived from an EMBL/GenBank/DDBJ whole genome shotgun (WGS) entry which is preliminary data.</text>
</comment>
<dbReference type="EMBL" id="WNDQ01000001">
    <property type="protein sequence ID" value="KAF1024053.1"/>
    <property type="molecule type" value="Genomic_DNA"/>
</dbReference>
<dbReference type="Proteomes" id="UP000461670">
    <property type="component" value="Unassembled WGS sequence"/>
</dbReference>
<dbReference type="CDD" id="cd13578">
    <property type="entry name" value="PBP2_Bug27"/>
    <property type="match status" value="1"/>
</dbReference>
<dbReference type="InterPro" id="IPR042100">
    <property type="entry name" value="Bug_dom1"/>
</dbReference>
<organism evidence="3 4">
    <name type="scientific">Paracidovorax wautersii</name>
    <dbReference type="NCBI Taxonomy" id="1177982"/>
    <lineage>
        <taxon>Bacteria</taxon>
        <taxon>Pseudomonadati</taxon>
        <taxon>Pseudomonadota</taxon>
        <taxon>Betaproteobacteria</taxon>
        <taxon>Burkholderiales</taxon>
        <taxon>Comamonadaceae</taxon>
        <taxon>Paracidovorax</taxon>
    </lineage>
</organism>
<dbReference type="Gene3D" id="3.40.190.10">
    <property type="entry name" value="Periplasmic binding protein-like II"/>
    <property type="match status" value="1"/>
</dbReference>
<comment type="similarity">
    <text evidence="1">Belongs to the UPF0065 (bug) family.</text>
</comment>
<reference evidence="4" key="1">
    <citation type="journal article" date="2020" name="MBio">
        <title>Horizontal gene transfer to a defensive symbiont with a reduced genome amongst a multipartite beetle microbiome.</title>
        <authorList>
            <person name="Waterworth S.C."/>
            <person name="Florez L.V."/>
            <person name="Rees E.R."/>
            <person name="Hertweck C."/>
            <person name="Kaltenpoth M."/>
            <person name="Kwan J.C."/>
        </authorList>
    </citation>
    <scope>NUCLEOTIDE SEQUENCE [LARGE SCALE GENOMIC DNA]</scope>
</reference>
<evidence type="ECO:0000313" key="4">
    <source>
        <dbReference type="Proteomes" id="UP000461670"/>
    </source>
</evidence>
<evidence type="ECO:0000256" key="1">
    <source>
        <dbReference type="ARBA" id="ARBA00006987"/>
    </source>
</evidence>
<dbReference type="SUPFAM" id="SSF53850">
    <property type="entry name" value="Periplasmic binding protein-like II"/>
    <property type="match status" value="1"/>
</dbReference>
<name>A0A7V8JRX5_9BURK</name>